<dbReference type="NCBIfam" id="TIGR03521">
    <property type="entry name" value="GldG"/>
    <property type="match status" value="1"/>
</dbReference>
<keyword evidence="5" id="KW-1185">Reference proteome</keyword>
<reference evidence="4 5" key="1">
    <citation type="submission" date="2019-09" db="EMBL/GenBank/DDBJ databases">
        <title>Genome sequence of Adhaeribacter sp. M2.</title>
        <authorList>
            <person name="Srinivasan S."/>
        </authorList>
    </citation>
    <scope>NUCLEOTIDE SEQUENCE [LARGE SCALE GENOMIC DNA]</scope>
    <source>
        <strain evidence="4 5">M2</strain>
    </source>
</reference>
<evidence type="ECO:0000313" key="4">
    <source>
        <dbReference type="EMBL" id="KAA9345772.1"/>
    </source>
</evidence>
<dbReference type="InterPro" id="IPR019196">
    <property type="entry name" value="ABC_transp_unknown"/>
</dbReference>
<dbReference type="AlphaFoldDB" id="A0A5N1J729"/>
<organism evidence="4 5">
    <name type="scientific">Adhaeribacter soli</name>
    <dbReference type="NCBI Taxonomy" id="2607655"/>
    <lineage>
        <taxon>Bacteria</taxon>
        <taxon>Pseudomonadati</taxon>
        <taxon>Bacteroidota</taxon>
        <taxon>Cytophagia</taxon>
        <taxon>Cytophagales</taxon>
        <taxon>Hymenobacteraceae</taxon>
        <taxon>Adhaeribacter</taxon>
    </lineage>
</organism>
<evidence type="ECO:0000259" key="2">
    <source>
        <dbReference type="Pfam" id="PF09822"/>
    </source>
</evidence>
<dbReference type="Proteomes" id="UP000326570">
    <property type="component" value="Unassembled WGS sequence"/>
</dbReference>
<dbReference type="EMBL" id="VTWT01000001">
    <property type="protein sequence ID" value="KAA9345772.1"/>
    <property type="molecule type" value="Genomic_DNA"/>
</dbReference>
<dbReference type="RefSeq" id="WP_150901915.1">
    <property type="nucleotide sequence ID" value="NZ_VTWT01000001.1"/>
</dbReference>
<protein>
    <submittedName>
        <fullName evidence="4">Gliding motility-associated ABC transporter substrate-binding protein GldG</fullName>
    </submittedName>
</protein>
<dbReference type="InterPro" id="IPR055396">
    <property type="entry name" value="DUF7088"/>
</dbReference>
<dbReference type="Pfam" id="PF23357">
    <property type="entry name" value="DUF7088"/>
    <property type="match status" value="1"/>
</dbReference>
<feature type="domain" description="DUF7088" evidence="3">
    <location>
        <begin position="45"/>
        <end position="155"/>
    </location>
</feature>
<evidence type="ECO:0000256" key="1">
    <source>
        <dbReference type="SAM" id="Phobius"/>
    </source>
</evidence>
<dbReference type="Pfam" id="PF09822">
    <property type="entry name" value="ABC_transp_aux"/>
    <property type="match status" value="1"/>
</dbReference>
<gene>
    <name evidence="4" type="primary">gldG</name>
    <name evidence="4" type="ORF">F0P94_01420</name>
</gene>
<dbReference type="InterPro" id="IPR019863">
    <property type="entry name" value="Motility-assoc_ABC-rel_GldG"/>
</dbReference>
<proteinExistence type="predicted"/>
<evidence type="ECO:0000313" key="5">
    <source>
        <dbReference type="Proteomes" id="UP000326570"/>
    </source>
</evidence>
<name>A0A5N1J729_9BACT</name>
<keyword evidence="1" id="KW-1133">Transmembrane helix</keyword>
<comment type="caution">
    <text evidence="4">The sequence shown here is derived from an EMBL/GenBank/DDBJ whole genome shotgun (WGS) entry which is preliminary data.</text>
</comment>
<sequence length="567" mass="65003">MVGENPKKVRNRKWHEIVRFLILAGIVIFLNVLASQFFFRLDLTEDKRYSIAPATKKLLSNLDDVVFVEVYLEGEFPAGFKRLQSAIKEKLDEFRIYSGQNIQYKFTNPSANPDQKARNEFYLQLAKKGLQPTNLNAVEGDKRVEKIIFPGAIVSFRGKEIPVLLLKGNQAASPEQRLNQSVEGVEYELASAIRKLTVKDQKKIAFLEGHGELNVLEVSDMMNALSEYYDVDRVDLTQRNSLDGYDAIVLARPTQRFGEPDKFKIDQFIVKGGKALFLIDQMQVNLDSIGEKGTFSFPYNTNLDDLFFRFGFRVNADLIQDMNSGYIPMVVGIVGDKPQTQMMPWRYFPLINNFSKSPITKNLDAIYTKFVSTIDTVKAPGIQKVPLMYTSRYSRVLPAPVRLNFNEARLEVNPRLFNKENIPVAYLLEGSFRSLYKNRLAPEKQQQVGFVETGKPGKIVVVSDGDLIRNEVNKKTNTPYELGYDRFAGVKFANKEFALNAMDYMLDESGLISVRTKEIVLRPLDRLQLKEERTRWQLINIVLPLVALVLYGLTRFYLRKRKYEKSV</sequence>
<feature type="domain" description="ABC-type uncharacterised transport system" evidence="2">
    <location>
        <begin position="201"/>
        <end position="501"/>
    </location>
</feature>
<keyword evidence="1" id="KW-0812">Transmembrane</keyword>
<feature type="transmembrane region" description="Helical" evidence="1">
    <location>
        <begin position="20"/>
        <end position="39"/>
    </location>
</feature>
<evidence type="ECO:0000259" key="3">
    <source>
        <dbReference type="Pfam" id="PF23357"/>
    </source>
</evidence>
<feature type="transmembrane region" description="Helical" evidence="1">
    <location>
        <begin position="536"/>
        <end position="558"/>
    </location>
</feature>
<accession>A0A5N1J729</accession>
<keyword evidence="1" id="KW-0472">Membrane</keyword>